<feature type="domain" description="Outer membrane protein beta-barrel" evidence="3">
    <location>
        <begin position="7"/>
        <end position="195"/>
    </location>
</feature>
<dbReference type="Proteomes" id="UP000017800">
    <property type="component" value="Unassembled WGS sequence"/>
</dbReference>
<dbReference type="InterPro" id="IPR027385">
    <property type="entry name" value="Beta-barrel_OMP"/>
</dbReference>
<evidence type="ECO:0000313" key="4">
    <source>
        <dbReference type="EMBL" id="GAD89523.1"/>
    </source>
</evidence>
<proteinExistence type="predicted"/>
<name>V5FD75_9VIBR</name>
<evidence type="ECO:0000259" key="3">
    <source>
        <dbReference type="Pfam" id="PF13505"/>
    </source>
</evidence>
<evidence type="ECO:0000313" key="5">
    <source>
        <dbReference type="Proteomes" id="UP000017800"/>
    </source>
</evidence>
<organism evidence="4 5">
    <name type="scientific">Vibrio halioticoli NBRC 102217</name>
    <dbReference type="NCBI Taxonomy" id="1219072"/>
    <lineage>
        <taxon>Bacteria</taxon>
        <taxon>Pseudomonadati</taxon>
        <taxon>Pseudomonadota</taxon>
        <taxon>Gammaproteobacteria</taxon>
        <taxon>Vibrionales</taxon>
        <taxon>Vibrionaceae</taxon>
        <taxon>Vibrio</taxon>
    </lineage>
</organism>
<feature type="signal peptide" evidence="2">
    <location>
        <begin position="1"/>
        <end position="19"/>
    </location>
</feature>
<gene>
    <name evidence="4" type="ORF">VHA01S_021_00170</name>
</gene>
<keyword evidence="5" id="KW-1185">Reference proteome</keyword>
<dbReference type="Gene3D" id="2.40.160.20">
    <property type="match status" value="1"/>
</dbReference>
<dbReference type="EMBL" id="BAUJ01000021">
    <property type="protein sequence ID" value="GAD89523.1"/>
    <property type="molecule type" value="Genomic_DNA"/>
</dbReference>
<evidence type="ECO:0000256" key="1">
    <source>
        <dbReference type="ARBA" id="ARBA00022729"/>
    </source>
</evidence>
<keyword evidence="1 2" id="KW-0732">Signal</keyword>
<evidence type="ECO:0000256" key="2">
    <source>
        <dbReference type="SAM" id="SignalP"/>
    </source>
</evidence>
<feature type="chain" id="PRO_5004732554" description="Outer membrane protein beta-barrel domain-containing protein" evidence="2">
    <location>
        <begin position="20"/>
        <end position="195"/>
    </location>
</feature>
<protein>
    <recommendedName>
        <fullName evidence="3">Outer membrane protein beta-barrel domain-containing protein</fullName>
    </recommendedName>
</protein>
<sequence length="195" mass="21004">MKKIILAVALSSISSLALASDPSTTNTEHSQFANTSFNIGYAQLTAPELRDAGFKGKFGGLSLNVKSQINDYVAFRSTFEYMRLSEEAVSIYNYSTSTLKSTTVRGGGAFLIGTTFYDDSLTLRPYIVAGIGYQSISSSAFGYSNSDGTPYGQLGLGVEVQISHAVLNLAYTKDGYSDEDFDNTSTIEATIGYKF</sequence>
<accession>V5FD75</accession>
<dbReference type="SUPFAM" id="SSF56925">
    <property type="entry name" value="OMPA-like"/>
    <property type="match status" value="1"/>
</dbReference>
<dbReference type="InterPro" id="IPR011250">
    <property type="entry name" value="OMP/PagP_B-barrel"/>
</dbReference>
<dbReference type="RefSeq" id="WP_023403887.1">
    <property type="nucleotide sequence ID" value="NZ_BAUJ01000021.1"/>
</dbReference>
<reference evidence="4 5" key="1">
    <citation type="submission" date="2013-11" db="EMBL/GenBank/DDBJ databases">
        <title>Whole genome shotgun sequence of Vibrio halioticoli NBRC 102217.</title>
        <authorList>
            <person name="Isaki S."/>
            <person name="Kimura A."/>
            <person name="Ohji S."/>
            <person name="Hosoyama A."/>
            <person name="Fujita N."/>
            <person name="Hashimoto M."/>
            <person name="Hosoyama Y."/>
            <person name="Yamazoe A."/>
        </authorList>
    </citation>
    <scope>NUCLEOTIDE SEQUENCE [LARGE SCALE GENOMIC DNA]</scope>
    <source>
        <strain evidence="4 5">NBRC 102217</strain>
    </source>
</reference>
<dbReference type="Pfam" id="PF13505">
    <property type="entry name" value="OMP_b-brl"/>
    <property type="match status" value="1"/>
</dbReference>
<dbReference type="AlphaFoldDB" id="V5FD75"/>
<comment type="caution">
    <text evidence="4">The sequence shown here is derived from an EMBL/GenBank/DDBJ whole genome shotgun (WGS) entry which is preliminary data.</text>
</comment>